<accession>A0ACB9FI46</accession>
<reference evidence="2" key="1">
    <citation type="journal article" date="2022" name="Mol. Ecol. Resour.">
        <title>The genomes of chicory, endive, great burdock and yacon provide insights into Asteraceae palaeo-polyploidization history and plant inulin production.</title>
        <authorList>
            <person name="Fan W."/>
            <person name="Wang S."/>
            <person name="Wang H."/>
            <person name="Wang A."/>
            <person name="Jiang F."/>
            <person name="Liu H."/>
            <person name="Zhao H."/>
            <person name="Xu D."/>
            <person name="Zhang Y."/>
        </authorList>
    </citation>
    <scope>NUCLEOTIDE SEQUENCE [LARGE SCALE GENOMIC DNA]</scope>
    <source>
        <strain evidence="2">cv. Niubang</strain>
    </source>
</reference>
<protein>
    <submittedName>
        <fullName evidence="1">Uncharacterized protein</fullName>
    </submittedName>
</protein>
<comment type="caution">
    <text evidence="1">The sequence shown here is derived from an EMBL/GenBank/DDBJ whole genome shotgun (WGS) entry which is preliminary data.</text>
</comment>
<evidence type="ECO:0000313" key="1">
    <source>
        <dbReference type="EMBL" id="KAI3770939.1"/>
    </source>
</evidence>
<reference evidence="1 2" key="2">
    <citation type="journal article" date="2022" name="Mol. Ecol. Resour.">
        <title>The genomes of chicory, endive, great burdock and yacon provide insights into Asteraceae paleo-polyploidization history and plant inulin production.</title>
        <authorList>
            <person name="Fan W."/>
            <person name="Wang S."/>
            <person name="Wang H."/>
            <person name="Wang A."/>
            <person name="Jiang F."/>
            <person name="Liu H."/>
            <person name="Zhao H."/>
            <person name="Xu D."/>
            <person name="Zhang Y."/>
        </authorList>
    </citation>
    <scope>NUCLEOTIDE SEQUENCE [LARGE SCALE GENOMIC DNA]</scope>
    <source>
        <strain evidence="2">cv. Niubang</strain>
    </source>
</reference>
<dbReference type="Proteomes" id="UP001055879">
    <property type="component" value="Linkage Group LG01"/>
</dbReference>
<evidence type="ECO:0000313" key="2">
    <source>
        <dbReference type="Proteomes" id="UP001055879"/>
    </source>
</evidence>
<gene>
    <name evidence="1" type="ORF">L6452_02087</name>
</gene>
<name>A0ACB9FI46_ARCLA</name>
<organism evidence="1 2">
    <name type="scientific">Arctium lappa</name>
    <name type="common">Greater burdock</name>
    <name type="synonym">Lappa major</name>
    <dbReference type="NCBI Taxonomy" id="4217"/>
    <lineage>
        <taxon>Eukaryota</taxon>
        <taxon>Viridiplantae</taxon>
        <taxon>Streptophyta</taxon>
        <taxon>Embryophyta</taxon>
        <taxon>Tracheophyta</taxon>
        <taxon>Spermatophyta</taxon>
        <taxon>Magnoliopsida</taxon>
        <taxon>eudicotyledons</taxon>
        <taxon>Gunneridae</taxon>
        <taxon>Pentapetalae</taxon>
        <taxon>asterids</taxon>
        <taxon>campanulids</taxon>
        <taxon>Asterales</taxon>
        <taxon>Asteraceae</taxon>
        <taxon>Carduoideae</taxon>
        <taxon>Cardueae</taxon>
        <taxon>Arctiinae</taxon>
        <taxon>Arctium</taxon>
    </lineage>
</organism>
<keyword evidence="2" id="KW-1185">Reference proteome</keyword>
<dbReference type="EMBL" id="CM042047">
    <property type="protein sequence ID" value="KAI3770939.1"/>
    <property type="molecule type" value="Genomic_DNA"/>
</dbReference>
<sequence>MIIEWKKQFTKEKMRPSDIMKCIVESKDSGDMFKLNFLVLFLIYVHSTICTEVEVDHKLLPLHAWTMDLLRQRHKTGHRKGGLHMAELIQDGMRPPHEVDGASDHQIVELRIQNMDTIEVELPEQQKDEHQGSKDPSNEDNIAYDEEELRKAIIEKSTESSKERTTAITLECASNSATKECMSNAMGAQHHITQTLEPNFNIGFSLITDNPCEQIKAKGKVTMTEDDCQPKANRREVKLGDLMRSP</sequence>
<proteinExistence type="predicted"/>